<dbReference type="Proteomes" id="UP000011715">
    <property type="component" value="Unassembled WGS sequence"/>
</dbReference>
<gene>
    <name evidence="3" type="ORF">MAPG_10293</name>
</gene>
<evidence type="ECO:0000313" key="5">
    <source>
        <dbReference type="Proteomes" id="UP000011715"/>
    </source>
</evidence>
<reference evidence="3" key="3">
    <citation type="submission" date="2011-03" db="EMBL/GenBank/DDBJ databases">
        <title>Annotation of Magnaporthe poae ATCC 64411.</title>
        <authorList>
            <person name="Ma L.-J."/>
            <person name="Dead R."/>
            <person name="Young S.K."/>
            <person name="Zeng Q."/>
            <person name="Gargeya S."/>
            <person name="Fitzgerald M."/>
            <person name="Haas B."/>
            <person name="Abouelleil A."/>
            <person name="Alvarado L."/>
            <person name="Arachchi H.M."/>
            <person name="Berlin A."/>
            <person name="Brown A."/>
            <person name="Chapman S.B."/>
            <person name="Chen Z."/>
            <person name="Dunbar C."/>
            <person name="Freedman E."/>
            <person name="Gearin G."/>
            <person name="Gellesch M."/>
            <person name="Goldberg J."/>
            <person name="Griggs A."/>
            <person name="Gujja S."/>
            <person name="Heiman D."/>
            <person name="Howarth C."/>
            <person name="Larson L."/>
            <person name="Lui A."/>
            <person name="MacDonald P.J.P."/>
            <person name="Mehta T."/>
            <person name="Montmayeur A."/>
            <person name="Murphy C."/>
            <person name="Neiman D."/>
            <person name="Pearson M."/>
            <person name="Priest M."/>
            <person name="Roberts A."/>
            <person name="Saif S."/>
            <person name="Shea T."/>
            <person name="Shenoy N."/>
            <person name="Sisk P."/>
            <person name="Stolte C."/>
            <person name="Sykes S."/>
            <person name="Yandava C."/>
            <person name="Wortman J."/>
            <person name="Nusbaum C."/>
            <person name="Birren B."/>
        </authorList>
    </citation>
    <scope>NUCLEOTIDE SEQUENCE</scope>
    <source>
        <strain evidence="3">ATCC 64411</strain>
    </source>
</reference>
<evidence type="ECO:0000256" key="1">
    <source>
        <dbReference type="SAM" id="Coils"/>
    </source>
</evidence>
<proteinExistence type="predicted"/>
<dbReference type="EMBL" id="ADBL01002300">
    <property type="status" value="NOT_ANNOTATED_CDS"/>
    <property type="molecule type" value="Genomic_DNA"/>
</dbReference>
<keyword evidence="1" id="KW-0175">Coiled coil</keyword>
<dbReference type="OMA" id="DMIFQLR"/>
<reference evidence="4" key="5">
    <citation type="submission" date="2015-06" db="UniProtKB">
        <authorList>
            <consortium name="EnsemblFungi"/>
        </authorList>
    </citation>
    <scope>IDENTIFICATION</scope>
    <source>
        <strain evidence="4">ATCC 64411</strain>
    </source>
</reference>
<evidence type="ECO:0000256" key="2">
    <source>
        <dbReference type="SAM" id="MobiDB-lite"/>
    </source>
</evidence>
<sequence length="209" mass="23285">MSTARQQAALTDARIKSGMLVKQTNRAIAKLDKQMNDLDKQVAACLKAGKMEQARQKAQLKVKLQESKLQMESTAQMAAGFQADIEQQHLMLQTTQHLDNVSRLSSWFMKRNDPERSMRSVEEATRQIQEQQLTNSIYREAMASRTGTQVNDEVVDEYLAKMADSVGVSLGKEFSAPSKADPAAREGATEPSAEAEDELNQRLKALRAI</sequence>
<reference evidence="4" key="4">
    <citation type="journal article" date="2015" name="G3 (Bethesda)">
        <title>Genome sequences of three phytopathogenic species of the Magnaporthaceae family of fungi.</title>
        <authorList>
            <person name="Okagaki L.H."/>
            <person name="Nunes C.C."/>
            <person name="Sailsbery J."/>
            <person name="Clay B."/>
            <person name="Brown D."/>
            <person name="John T."/>
            <person name="Oh Y."/>
            <person name="Young N."/>
            <person name="Fitzgerald M."/>
            <person name="Haas B.J."/>
            <person name="Zeng Q."/>
            <person name="Young S."/>
            <person name="Adiconis X."/>
            <person name="Fan L."/>
            <person name="Levin J.Z."/>
            <person name="Mitchell T.K."/>
            <person name="Okubara P.A."/>
            <person name="Farman M.L."/>
            <person name="Kohn L.M."/>
            <person name="Birren B."/>
            <person name="Ma L.-J."/>
            <person name="Dean R.A."/>
        </authorList>
    </citation>
    <scope>NUCLEOTIDE SEQUENCE</scope>
    <source>
        <strain evidence="4">ATCC 64411 / 73-15</strain>
    </source>
</reference>
<name>A0A0C4EC79_MAGP6</name>
<evidence type="ECO:0000313" key="3">
    <source>
        <dbReference type="EMBL" id="KLU90439.1"/>
    </source>
</evidence>
<organism evidence="4 5">
    <name type="scientific">Magnaporthiopsis poae (strain ATCC 64411 / 73-15)</name>
    <name type="common">Kentucky bluegrass fungus</name>
    <name type="synonym">Magnaporthe poae</name>
    <dbReference type="NCBI Taxonomy" id="644358"/>
    <lineage>
        <taxon>Eukaryota</taxon>
        <taxon>Fungi</taxon>
        <taxon>Dikarya</taxon>
        <taxon>Ascomycota</taxon>
        <taxon>Pezizomycotina</taxon>
        <taxon>Sordariomycetes</taxon>
        <taxon>Sordariomycetidae</taxon>
        <taxon>Magnaporthales</taxon>
        <taxon>Magnaporthaceae</taxon>
        <taxon>Magnaporthiopsis</taxon>
    </lineage>
</organism>
<dbReference type="AlphaFoldDB" id="A0A0C4EC79"/>
<accession>A0A0C4EC79</accession>
<dbReference type="OrthoDB" id="10266568at2759"/>
<evidence type="ECO:0000313" key="4">
    <source>
        <dbReference type="EnsemblFungi" id="MAPG_10293T0"/>
    </source>
</evidence>
<reference evidence="3" key="2">
    <citation type="submission" date="2010-05" db="EMBL/GenBank/DDBJ databases">
        <title>The Genome Sequence of Magnaporthe poae strain ATCC 64411.</title>
        <authorList>
            <consortium name="The Broad Institute Genome Sequencing Platform"/>
            <consortium name="Broad Institute Genome Sequencing Center for Infectious Disease"/>
            <person name="Ma L.-J."/>
            <person name="Dead R."/>
            <person name="Young S."/>
            <person name="Zeng Q."/>
            <person name="Koehrsen M."/>
            <person name="Alvarado L."/>
            <person name="Berlin A."/>
            <person name="Chapman S.B."/>
            <person name="Chen Z."/>
            <person name="Freedman E."/>
            <person name="Gellesch M."/>
            <person name="Goldberg J."/>
            <person name="Griggs A."/>
            <person name="Gujja S."/>
            <person name="Heilman E.R."/>
            <person name="Heiman D."/>
            <person name="Hepburn T."/>
            <person name="Howarth C."/>
            <person name="Jen D."/>
            <person name="Larson L."/>
            <person name="Mehta T."/>
            <person name="Neiman D."/>
            <person name="Pearson M."/>
            <person name="Roberts A."/>
            <person name="Saif S."/>
            <person name="Shea T."/>
            <person name="Shenoy N."/>
            <person name="Sisk P."/>
            <person name="Stolte C."/>
            <person name="Sykes S."/>
            <person name="Walk T."/>
            <person name="White J."/>
            <person name="Yandava C."/>
            <person name="Haas B."/>
            <person name="Nusbaum C."/>
            <person name="Birren B."/>
        </authorList>
    </citation>
    <scope>NUCLEOTIDE SEQUENCE</scope>
    <source>
        <strain evidence="3">ATCC 64411</strain>
    </source>
</reference>
<dbReference type="EnsemblFungi" id="MAPG_10293T0">
    <property type="protein sequence ID" value="MAPG_10293T0"/>
    <property type="gene ID" value="MAPG_10293"/>
</dbReference>
<dbReference type="STRING" id="644358.A0A0C4EC79"/>
<feature type="coiled-coil region" evidence="1">
    <location>
        <begin position="21"/>
        <end position="48"/>
    </location>
</feature>
<dbReference type="VEuPathDB" id="FungiDB:MAPG_10293"/>
<keyword evidence="5" id="KW-1185">Reference proteome</keyword>
<reference evidence="5" key="1">
    <citation type="submission" date="2010-05" db="EMBL/GenBank/DDBJ databases">
        <title>The genome sequence of Magnaporthe poae strain ATCC 64411.</title>
        <authorList>
            <person name="Ma L.-J."/>
            <person name="Dead R."/>
            <person name="Young S."/>
            <person name="Zeng Q."/>
            <person name="Koehrsen M."/>
            <person name="Alvarado L."/>
            <person name="Berlin A."/>
            <person name="Chapman S.B."/>
            <person name="Chen Z."/>
            <person name="Freedman E."/>
            <person name="Gellesch M."/>
            <person name="Goldberg J."/>
            <person name="Griggs A."/>
            <person name="Gujja S."/>
            <person name="Heilman E.R."/>
            <person name="Heiman D."/>
            <person name="Hepburn T."/>
            <person name="Howarth C."/>
            <person name="Jen D."/>
            <person name="Larson L."/>
            <person name="Mehta T."/>
            <person name="Neiman D."/>
            <person name="Pearson M."/>
            <person name="Roberts A."/>
            <person name="Saif S."/>
            <person name="Shea T."/>
            <person name="Shenoy N."/>
            <person name="Sisk P."/>
            <person name="Stolte C."/>
            <person name="Sykes S."/>
            <person name="Walk T."/>
            <person name="White J."/>
            <person name="Yandava C."/>
            <person name="Haas B."/>
            <person name="Nusbaum C."/>
            <person name="Birren B."/>
        </authorList>
    </citation>
    <scope>NUCLEOTIDE SEQUENCE [LARGE SCALE GENOMIC DNA]</scope>
    <source>
        <strain evidence="5">ATCC 64411 / 73-15</strain>
    </source>
</reference>
<protein>
    <submittedName>
        <fullName evidence="3 4">Uncharacterized protein</fullName>
    </submittedName>
</protein>
<dbReference type="eggNOG" id="KOG3232">
    <property type="taxonomic scope" value="Eukaryota"/>
</dbReference>
<feature type="region of interest" description="Disordered" evidence="2">
    <location>
        <begin position="172"/>
        <end position="199"/>
    </location>
</feature>
<dbReference type="EMBL" id="GL876975">
    <property type="protein sequence ID" value="KLU90439.1"/>
    <property type="molecule type" value="Genomic_DNA"/>
</dbReference>
<dbReference type="Gene3D" id="6.10.140.1230">
    <property type="match status" value="1"/>
</dbReference>